<organism evidence="1 2">
    <name type="scientific">Racocetra persica</name>
    <dbReference type="NCBI Taxonomy" id="160502"/>
    <lineage>
        <taxon>Eukaryota</taxon>
        <taxon>Fungi</taxon>
        <taxon>Fungi incertae sedis</taxon>
        <taxon>Mucoromycota</taxon>
        <taxon>Glomeromycotina</taxon>
        <taxon>Glomeromycetes</taxon>
        <taxon>Diversisporales</taxon>
        <taxon>Gigasporaceae</taxon>
        <taxon>Racocetra</taxon>
    </lineage>
</organism>
<feature type="non-terminal residue" evidence="1">
    <location>
        <position position="1"/>
    </location>
</feature>
<proteinExistence type="predicted"/>
<evidence type="ECO:0000313" key="1">
    <source>
        <dbReference type="EMBL" id="CAG8759840.1"/>
    </source>
</evidence>
<evidence type="ECO:0000313" key="2">
    <source>
        <dbReference type="Proteomes" id="UP000789920"/>
    </source>
</evidence>
<dbReference type="EMBL" id="CAJVQC010035777">
    <property type="protein sequence ID" value="CAG8759840.1"/>
    <property type="molecule type" value="Genomic_DNA"/>
</dbReference>
<gene>
    <name evidence="1" type="ORF">RPERSI_LOCUS15109</name>
</gene>
<keyword evidence="2" id="KW-1185">Reference proteome</keyword>
<comment type="caution">
    <text evidence="1">The sequence shown here is derived from an EMBL/GenBank/DDBJ whole genome shotgun (WGS) entry which is preliminary data.</text>
</comment>
<reference evidence="1" key="1">
    <citation type="submission" date="2021-06" db="EMBL/GenBank/DDBJ databases">
        <authorList>
            <person name="Kallberg Y."/>
            <person name="Tangrot J."/>
            <person name="Rosling A."/>
        </authorList>
    </citation>
    <scope>NUCLEOTIDE SEQUENCE</scope>
    <source>
        <strain evidence="1">MA461A</strain>
    </source>
</reference>
<name>A0ACA9QSA2_9GLOM</name>
<dbReference type="Proteomes" id="UP000789920">
    <property type="component" value="Unassembled WGS sequence"/>
</dbReference>
<protein>
    <submittedName>
        <fullName evidence="1">9087_t:CDS:1</fullName>
    </submittedName>
</protein>
<sequence>MIISSDFQIKAKKVIVWIPHDRLKNLPKVKDEESDIVSMANLPK</sequence>
<accession>A0ACA9QSA2</accession>